<evidence type="ECO:0000256" key="3">
    <source>
        <dbReference type="ARBA" id="ARBA00023180"/>
    </source>
</evidence>
<dbReference type="Gene3D" id="2.60.40.420">
    <property type="entry name" value="Cupredoxins - blue copper proteins"/>
    <property type="match status" value="1"/>
</dbReference>
<sequence>MKLAVKVESSSSSSSTGKPSTTSPSTTTTTKIPDSSSSWSLSPRLEATVFTVGESSGWVVGVDYDAWAKSKNFKLGDLLVFDYSSAYAIDEVFENDYNTCNIDHPISSDNSGSTVISLLNAGPHYFICGTPGYCAQGMKFIANVTA</sequence>
<dbReference type="SUPFAM" id="SSF49503">
    <property type="entry name" value="Cupredoxins"/>
    <property type="match status" value="1"/>
</dbReference>
<dbReference type="FunFam" id="2.60.40.420:FF:000003">
    <property type="entry name" value="Blue copper"/>
    <property type="match status" value="1"/>
</dbReference>
<evidence type="ECO:0000256" key="4">
    <source>
        <dbReference type="SAM" id="MobiDB-lite"/>
    </source>
</evidence>
<dbReference type="GO" id="GO:0005886">
    <property type="term" value="C:plasma membrane"/>
    <property type="evidence" value="ECO:0007669"/>
    <property type="project" value="TreeGrafter"/>
</dbReference>
<evidence type="ECO:0000256" key="2">
    <source>
        <dbReference type="ARBA" id="ARBA00023008"/>
    </source>
</evidence>
<dbReference type="PROSITE" id="PS51485">
    <property type="entry name" value="PHYTOCYANIN"/>
    <property type="match status" value="1"/>
</dbReference>
<dbReference type="GO" id="GO:0009055">
    <property type="term" value="F:electron transfer activity"/>
    <property type="evidence" value="ECO:0007669"/>
    <property type="project" value="InterPro"/>
</dbReference>
<dbReference type="InterPro" id="IPR008972">
    <property type="entry name" value="Cupredoxin"/>
</dbReference>
<dbReference type="EMBL" id="JABFAC010000010">
    <property type="protein sequence ID" value="MBA0625778.1"/>
    <property type="molecule type" value="Genomic_DNA"/>
</dbReference>
<keyword evidence="2" id="KW-0186">Copper</keyword>
<dbReference type="AlphaFoldDB" id="A0A7J8SI47"/>
<name>A0A7J8SI47_GOSDV</name>
<reference evidence="6 7" key="1">
    <citation type="journal article" date="2019" name="Genome Biol. Evol.">
        <title>Insights into the evolution of the New World diploid cottons (Gossypium, subgenus Houzingenia) based on genome sequencing.</title>
        <authorList>
            <person name="Grover C.E."/>
            <person name="Arick M.A. 2nd"/>
            <person name="Thrash A."/>
            <person name="Conover J.L."/>
            <person name="Sanders W.S."/>
            <person name="Peterson D.G."/>
            <person name="Frelichowski J.E."/>
            <person name="Scheffler J.A."/>
            <person name="Scheffler B.E."/>
            <person name="Wendel J.F."/>
        </authorList>
    </citation>
    <scope>NUCLEOTIDE SEQUENCE [LARGE SCALE GENOMIC DNA]</scope>
    <source>
        <strain evidence="6">27</strain>
        <tissue evidence="6">Leaf</tissue>
    </source>
</reference>
<evidence type="ECO:0000313" key="6">
    <source>
        <dbReference type="EMBL" id="MBA0625778.1"/>
    </source>
</evidence>
<evidence type="ECO:0000256" key="1">
    <source>
        <dbReference type="ARBA" id="ARBA00022723"/>
    </source>
</evidence>
<feature type="compositionally biased region" description="Low complexity" evidence="4">
    <location>
        <begin position="9"/>
        <end position="41"/>
    </location>
</feature>
<feature type="domain" description="Phytocyanin" evidence="5">
    <location>
        <begin position="48"/>
        <end position="146"/>
    </location>
</feature>
<dbReference type="Pfam" id="PF02298">
    <property type="entry name" value="Cu_bind_like"/>
    <property type="match status" value="1"/>
</dbReference>
<dbReference type="PANTHER" id="PTHR33021:SF524">
    <property type="entry name" value="BLUE COPPER PROTEIN-LIKE"/>
    <property type="match status" value="1"/>
</dbReference>
<keyword evidence="7" id="KW-1185">Reference proteome</keyword>
<dbReference type="Proteomes" id="UP000593561">
    <property type="component" value="Unassembled WGS sequence"/>
</dbReference>
<keyword evidence="3" id="KW-0325">Glycoprotein</keyword>
<dbReference type="GO" id="GO:0046872">
    <property type="term" value="F:metal ion binding"/>
    <property type="evidence" value="ECO:0007669"/>
    <property type="project" value="UniProtKB-KW"/>
</dbReference>
<evidence type="ECO:0000259" key="5">
    <source>
        <dbReference type="PROSITE" id="PS51485"/>
    </source>
</evidence>
<dbReference type="PANTHER" id="PTHR33021">
    <property type="entry name" value="BLUE COPPER PROTEIN"/>
    <property type="match status" value="1"/>
</dbReference>
<dbReference type="CDD" id="cd04216">
    <property type="entry name" value="Phytocyanin"/>
    <property type="match status" value="1"/>
</dbReference>
<protein>
    <recommendedName>
        <fullName evidence="5">Phytocyanin domain-containing protein</fullName>
    </recommendedName>
</protein>
<dbReference type="InterPro" id="IPR039391">
    <property type="entry name" value="Phytocyanin-like"/>
</dbReference>
<gene>
    <name evidence="6" type="ORF">Godav_003547</name>
</gene>
<proteinExistence type="predicted"/>
<dbReference type="InterPro" id="IPR003245">
    <property type="entry name" value="Phytocyanin_dom"/>
</dbReference>
<organism evidence="6 7">
    <name type="scientific">Gossypium davidsonii</name>
    <name type="common">Davidson's cotton</name>
    <name type="synonym">Gossypium klotzschianum subsp. davidsonii</name>
    <dbReference type="NCBI Taxonomy" id="34287"/>
    <lineage>
        <taxon>Eukaryota</taxon>
        <taxon>Viridiplantae</taxon>
        <taxon>Streptophyta</taxon>
        <taxon>Embryophyta</taxon>
        <taxon>Tracheophyta</taxon>
        <taxon>Spermatophyta</taxon>
        <taxon>Magnoliopsida</taxon>
        <taxon>eudicotyledons</taxon>
        <taxon>Gunneridae</taxon>
        <taxon>Pentapetalae</taxon>
        <taxon>rosids</taxon>
        <taxon>malvids</taxon>
        <taxon>Malvales</taxon>
        <taxon>Malvaceae</taxon>
        <taxon>Malvoideae</taxon>
        <taxon>Gossypium</taxon>
    </lineage>
</organism>
<evidence type="ECO:0000313" key="7">
    <source>
        <dbReference type="Proteomes" id="UP000593561"/>
    </source>
</evidence>
<accession>A0A7J8SI47</accession>
<feature type="region of interest" description="Disordered" evidence="4">
    <location>
        <begin position="1"/>
        <end position="41"/>
    </location>
</feature>
<comment type="caution">
    <text evidence="6">The sequence shown here is derived from an EMBL/GenBank/DDBJ whole genome shotgun (WGS) entry which is preliminary data.</text>
</comment>
<keyword evidence="1" id="KW-0479">Metal-binding</keyword>